<dbReference type="SMART" id="SM00612">
    <property type="entry name" value="Kelch"/>
    <property type="match status" value="4"/>
</dbReference>
<feature type="chain" id="PRO_5047519637" evidence="1">
    <location>
        <begin position="35"/>
        <end position="339"/>
    </location>
</feature>
<dbReference type="PANTHER" id="PTHR46375">
    <property type="entry name" value="KELCH REPEAT AND BTB DOMAIN-CONTAINING PROTEIN 13-RELATED"/>
    <property type="match status" value="1"/>
</dbReference>
<dbReference type="InterPro" id="IPR052392">
    <property type="entry name" value="Kelch-BTB_domain-containing"/>
</dbReference>
<dbReference type="EMBL" id="BTPD01000014">
    <property type="protein sequence ID" value="GMQ31040.1"/>
    <property type="molecule type" value="Genomic_DNA"/>
</dbReference>
<dbReference type="SUPFAM" id="SSF117281">
    <property type="entry name" value="Kelch motif"/>
    <property type="match status" value="1"/>
</dbReference>
<keyword evidence="1" id="KW-0732">Signal</keyword>
<keyword evidence="3" id="KW-1185">Reference proteome</keyword>
<accession>A0ABQ6PSR5</accession>
<sequence>MEQYRNPKSHFRNCETMKPSLILTFCLISLSLFAQESWTTITPKTEATPRHENSFVDCNGKLYSLGGRGERPVEEYDPKTNTWTKLADAPMEIHHFQAISYEGEIWVVGALTGGYPHETPIPNILIFNPKTKTWRNGPALPKDRMRGSAGVFVRENKIYMVCGIQDGHWDGFVSWFDELDPKTGKWTVLPDAPRARDHVSAAMVGDRMYLAGGRTSHAKIGRVIDTTIKEVDYFDFKTQTWNTIENGIPTERAGNSNLGIGSYLVVLNGESGVQTPAHAEVEVLDTRTHTWSKLPNLNQGRHGTGAAFLDGKIWVQAGSANRGGGPEISTLEFLEWNLR</sequence>
<feature type="signal peptide" evidence="1">
    <location>
        <begin position="1"/>
        <end position="34"/>
    </location>
</feature>
<organism evidence="2 3">
    <name type="scientific">Algoriphagus confluentis</name>
    <dbReference type="NCBI Taxonomy" id="1697556"/>
    <lineage>
        <taxon>Bacteria</taxon>
        <taxon>Pseudomonadati</taxon>
        <taxon>Bacteroidota</taxon>
        <taxon>Cytophagia</taxon>
        <taxon>Cytophagales</taxon>
        <taxon>Cyclobacteriaceae</taxon>
        <taxon>Algoriphagus</taxon>
    </lineage>
</organism>
<proteinExistence type="predicted"/>
<dbReference type="Gene3D" id="2.120.10.80">
    <property type="entry name" value="Kelch-type beta propeller"/>
    <property type="match status" value="2"/>
</dbReference>
<dbReference type="Pfam" id="PF24681">
    <property type="entry name" value="Kelch_KLHDC2_KLHL20_DRC7"/>
    <property type="match status" value="1"/>
</dbReference>
<dbReference type="Proteomes" id="UP001338309">
    <property type="component" value="Unassembled WGS sequence"/>
</dbReference>
<evidence type="ECO:0000256" key="1">
    <source>
        <dbReference type="SAM" id="SignalP"/>
    </source>
</evidence>
<reference evidence="2 3" key="1">
    <citation type="submission" date="2023-08" db="EMBL/GenBank/DDBJ databases">
        <title>Draft genome sequence of Algoriphagus confluentis.</title>
        <authorList>
            <person name="Takatani N."/>
            <person name="Hosokawa M."/>
            <person name="Sawabe T."/>
        </authorList>
    </citation>
    <scope>NUCLEOTIDE SEQUENCE [LARGE SCALE GENOMIC DNA]</scope>
    <source>
        <strain evidence="2 3">NBRC 111222</strain>
    </source>
</reference>
<dbReference type="PANTHER" id="PTHR46375:SF3">
    <property type="entry name" value="KELCH REPEAT AND BTB DOMAIN-CONTAINING PROTEIN 13"/>
    <property type="match status" value="1"/>
</dbReference>
<evidence type="ECO:0000313" key="2">
    <source>
        <dbReference type="EMBL" id="GMQ31040.1"/>
    </source>
</evidence>
<dbReference type="InterPro" id="IPR006652">
    <property type="entry name" value="Kelch_1"/>
</dbReference>
<name>A0ABQ6PSR5_9BACT</name>
<gene>
    <name evidence="2" type="ORF">Aconfl_36830</name>
</gene>
<dbReference type="Pfam" id="PF01344">
    <property type="entry name" value="Kelch_1"/>
    <property type="match status" value="1"/>
</dbReference>
<evidence type="ECO:0000313" key="3">
    <source>
        <dbReference type="Proteomes" id="UP001338309"/>
    </source>
</evidence>
<dbReference type="InterPro" id="IPR015915">
    <property type="entry name" value="Kelch-typ_b-propeller"/>
</dbReference>
<protein>
    <submittedName>
        <fullName evidence="2">Kelch repeat-containing protein</fullName>
    </submittedName>
</protein>
<comment type="caution">
    <text evidence="2">The sequence shown here is derived from an EMBL/GenBank/DDBJ whole genome shotgun (WGS) entry which is preliminary data.</text>
</comment>